<dbReference type="InterPro" id="IPR032675">
    <property type="entry name" value="LRR_dom_sf"/>
</dbReference>
<accession>A0A1X2HYZ2</accession>
<evidence type="ECO:0000313" key="2">
    <source>
        <dbReference type="Proteomes" id="UP000193560"/>
    </source>
</evidence>
<dbReference type="Gene3D" id="3.80.10.10">
    <property type="entry name" value="Ribonuclease Inhibitor"/>
    <property type="match status" value="1"/>
</dbReference>
<sequence length="262" mass="30983">YATPLLWEHLESPDNVTFSHMTADLEASSSLRGNSVGKFVRSVSIRNELYDDQLLAFIKHVPQLNDLSLHQASYITDDNFEHIPLYVPHLTRLYIRNGEITQWSIEAMRRHWYRQLNHLEFKHCTGVNYELFSALRQCTALTSPTISYCWLENYNAVYTMQDAARNVMALPNITSFRIIHISLNCTPFLPITPTVQQQQQQQQRQQQEWRILLTLFPDDYFDDPPSIPITPLQQPQQPIWPYLTHFYLGSCREPDRCQWRWR</sequence>
<evidence type="ECO:0008006" key="3">
    <source>
        <dbReference type="Google" id="ProtNLM"/>
    </source>
</evidence>
<gene>
    <name evidence="1" type="ORF">BCR42DRAFT_428047</name>
</gene>
<dbReference type="Proteomes" id="UP000193560">
    <property type="component" value="Unassembled WGS sequence"/>
</dbReference>
<dbReference type="AlphaFoldDB" id="A0A1X2HYZ2"/>
<dbReference type="OrthoDB" id="421226at2759"/>
<organism evidence="1 2">
    <name type="scientific">Absidia repens</name>
    <dbReference type="NCBI Taxonomy" id="90262"/>
    <lineage>
        <taxon>Eukaryota</taxon>
        <taxon>Fungi</taxon>
        <taxon>Fungi incertae sedis</taxon>
        <taxon>Mucoromycota</taxon>
        <taxon>Mucoromycotina</taxon>
        <taxon>Mucoromycetes</taxon>
        <taxon>Mucorales</taxon>
        <taxon>Cunninghamellaceae</taxon>
        <taxon>Absidia</taxon>
    </lineage>
</organism>
<keyword evidence="2" id="KW-1185">Reference proteome</keyword>
<protein>
    <recommendedName>
        <fullName evidence="3">F-box domain-containing protein</fullName>
    </recommendedName>
</protein>
<comment type="caution">
    <text evidence="1">The sequence shown here is derived from an EMBL/GenBank/DDBJ whole genome shotgun (WGS) entry which is preliminary data.</text>
</comment>
<dbReference type="SUPFAM" id="SSF52047">
    <property type="entry name" value="RNI-like"/>
    <property type="match status" value="1"/>
</dbReference>
<dbReference type="EMBL" id="MCGE01000043">
    <property type="protein sequence ID" value="ORZ05636.1"/>
    <property type="molecule type" value="Genomic_DNA"/>
</dbReference>
<feature type="non-terminal residue" evidence="1">
    <location>
        <position position="1"/>
    </location>
</feature>
<reference evidence="1 2" key="1">
    <citation type="submission" date="2016-07" db="EMBL/GenBank/DDBJ databases">
        <title>Pervasive Adenine N6-methylation of Active Genes in Fungi.</title>
        <authorList>
            <consortium name="DOE Joint Genome Institute"/>
            <person name="Mondo S.J."/>
            <person name="Dannebaum R.O."/>
            <person name="Kuo R.C."/>
            <person name="Labutti K."/>
            <person name="Haridas S."/>
            <person name="Kuo A."/>
            <person name="Salamov A."/>
            <person name="Ahrendt S.R."/>
            <person name="Lipzen A."/>
            <person name="Sullivan W."/>
            <person name="Andreopoulos W.B."/>
            <person name="Clum A."/>
            <person name="Lindquist E."/>
            <person name="Daum C."/>
            <person name="Ramamoorthy G.K."/>
            <person name="Gryganskyi A."/>
            <person name="Culley D."/>
            <person name="Magnuson J.K."/>
            <person name="James T.Y."/>
            <person name="O'Malley M.A."/>
            <person name="Stajich J.E."/>
            <person name="Spatafora J.W."/>
            <person name="Visel A."/>
            <person name="Grigoriev I.V."/>
        </authorList>
    </citation>
    <scope>NUCLEOTIDE SEQUENCE [LARGE SCALE GENOMIC DNA]</scope>
    <source>
        <strain evidence="1 2">NRRL 1336</strain>
    </source>
</reference>
<name>A0A1X2HYZ2_9FUNG</name>
<proteinExistence type="predicted"/>
<evidence type="ECO:0000313" key="1">
    <source>
        <dbReference type="EMBL" id="ORZ05636.1"/>
    </source>
</evidence>